<evidence type="ECO:0000313" key="9">
    <source>
        <dbReference type="EMBL" id="CUN70848.1"/>
    </source>
</evidence>
<protein>
    <submittedName>
        <fullName evidence="9">Capsular polysaccharide biosynthesis protein</fullName>
    </submittedName>
</protein>
<dbReference type="Pfam" id="PF02706">
    <property type="entry name" value="Wzz"/>
    <property type="match status" value="1"/>
</dbReference>
<keyword evidence="4 7" id="KW-0812">Transmembrane</keyword>
<keyword evidence="5 7" id="KW-1133">Transmembrane helix</keyword>
<feature type="transmembrane region" description="Helical" evidence="7">
    <location>
        <begin position="174"/>
        <end position="194"/>
    </location>
</feature>
<proteinExistence type="inferred from homology"/>
<evidence type="ECO:0000256" key="4">
    <source>
        <dbReference type="ARBA" id="ARBA00022692"/>
    </source>
</evidence>
<comment type="subcellular location">
    <subcellularLocation>
        <location evidence="1">Cell membrane</location>
        <topology evidence="1">Multi-pass membrane protein</topology>
    </subcellularLocation>
</comment>
<sequence length="244" mass="27630">MEDRLFDFEELWYLFKRKFWIIIVITAVTTSLALYKVSKLQPSYSANAKVFMGNSNDMLDIYSQEELSYYSQFITIFSEISRIDGFLDDTLKKNKIDKTSLEVASSLSFSSSENTPIVNIYYSSYTDKQMEETLNAVCDELIDKVKEIMPGTNPTVLSEARVATIYPNKTKLPMIAFAAGIIISIGLILVLDYLDSRIMSKKQLEKVIPVAVLGSIPIAEREFRKENKNVHNEKNAQVTVSGGL</sequence>
<comment type="similarity">
    <text evidence="2">Belongs to the CpsC/CapA family.</text>
</comment>
<dbReference type="InterPro" id="IPR003856">
    <property type="entry name" value="LPS_length_determ_N"/>
</dbReference>
<dbReference type="InterPro" id="IPR050445">
    <property type="entry name" value="Bact_polysacc_biosynth/exp"/>
</dbReference>
<evidence type="ECO:0000256" key="2">
    <source>
        <dbReference type="ARBA" id="ARBA00006683"/>
    </source>
</evidence>
<dbReference type="GO" id="GO:0005886">
    <property type="term" value="C:plasma membrane"/>
    <property type="evidence" value="ECO:0007669"/>
    <property type="project" value="UniProtKB-SubCell"/>
</dbReference>
<evidence type="ECO:0000256" key="1">
    <source>
        <dbReference type="ARBA" id="ARBA00004651"/>
    </source>
</evidence>
<accession>A0A173Z6M3</accession>
<evidence type="ECO:0000256" key="6">
    <source>
        <dbReference type="ARBA" id="ARBA00023136"/>
    </source>
</evidence>
<dbReference type="EMBL" id="CYZV01000004">
    <property type="protein sequence ID" value="CUN70848.1"/>
    <property type="molecule type" value="Genomic_DNA"/>
</dbReference>
<dbReference type="Proteomes" id="UP000095558">
    <property type="component" value="Unassembled WGS sequence"/>
</dbReference>
<dbReference type="RefSeq" id="WP_055275307.1">
    <property type="nucleotide sequence ID" value="NZ_CYZV01000004.1"/>
</dbReference>
<evidence type="ECO:0000256" key="5">
    <source>
        <dbReference type="ARBA" id="ARBA00022989"/>
    </source>
</evidence>
<dbReference type="PANTHER" id="PTHR32309">
    <property type="entry name" value="TYROSINE-PROTEIN KINASE"/>
    <property type="match status" value="1"/>
</dbReference>
<feature type="transmembrane region" description="Helical" evidence="7">
    <location>
        <begin position="20"/>
        <end position="37"/>
    </location>
</feature>
<dbReference type="GO" id="GO:0004713">
    <property type="term" value="F:protein tyrosine kinase activity"/>
    <property type="evidence" value="ECO:0007669"/>
    <property type="project" value="TreeGrafter"/>
</dbReference>
<keyword evidence="6 7" id="KW-0472">Membrane</keyword>
<dbReference type="PANTHER" id="PTHR32309:SF13">
    <property type="entry name" value="FERRIC ENTEROBACTIN TRANSPORT PROTEIN FEPE"/>
    <property type="match status" value="1"/>
</dbReference>
<dbReference type="OrthoDB" id="1936904at2"/>
<evidence type="ECO:0000313" key="10">
    <source>
        <dbReference type="Proteomes" id="UP000095558"/>
    </source>
</evidence>
<evidence type="ECO:0000259" key="8">
    <source>
        <dbReference type="Pfam" id="PF02706"/>
    </source>
</evidence>
<keyword evidence="3" id="KW-1003">Cell membrane</keyword>
<organism evidence="9 10">
    <name type="scientific">Clostridium disporicum</name>
    <dbReference type="NCBI Taxonomy" id="84024"/>
    <lineage>
        <taxon>Bacteria</taxon>
        <taxon>Bacillati</taxon>
        <taxon>Bacillota</taxon>
        <taxon>Clostridia</taxon>
        <taxon>Eubacteriales</taxon>
        <taxon>Clostridiaceae</taxon>
        <taxon>Clostridium</taxon>
    </lineage>
</organism>
<evidence type="ECO:0000256" key="7">
    <source>
        <dbReference type="SAM" id="Phobius"/>
    </source>
</evidence>
<dbReference type="AlphaFoldDB" id="A0A173Z6M3"/>
<gene>
    <name evidence="9" type="primary">cap8A_1</name>
    <name evidence="9" type="ORF">ERS852470_00540</name>
</gene>
<feature type="domain" description="Polysaccharide chain length determinant N-terminal" evidence="8">
    <location>
        <begin position="6"/>
        <end position="81"/>
    </location>
</feature>
<reference evidence="9 10" key="1">
    <citation type="submission" date="2015-09" db="EMBL/GenBank/DDBJ databases">
        <authorList>
            <consortium name="Pathogen Informatics"/>
        </authorList>
    </citation>
    <scope>NUCLEOTIDE SEQUENCE [LARGE SCALE GENOMIC DNA]</scope>
    <source>
        <strain evidence="9 10">2789STDY5834855</strain>
    </source>
</reference>
<name>A0A173Z6M3_9CLOT</name>
<evidence type="ECO:0000256" key="3">
    <source>
        <dbReference type="ARBA" id="ARBA00022475"/>
    </source>
</evidence>